<organism evidence="7 8">
    <name type="scientific">Anaerolinea thermophila (strain DSM 14523 / JCM 11388 / NBRC 100420 / UNI-1)</name>
    <dbReference type="NCBI Taxonomy" id="926569"/>
    <lineage>
        <taxon>Bacteria</taxon>
        <taxon>Bacillati</taxon>
        <taxon>Chloroflexota</taxon>
        <taxon>Anaerolineae</taxon>
        <taxon>Anaerolineales</taxon>
        <taxon>Anaerolineaceae</taxon>
        <taxon>Anaerolinea</taxon>
    </lineage>
</organism>
<evidence type="ECO:0000256" key="6">
    <source>
        <dbReference type="SAM" id="Phobius"/>
    </source>
</evidence>
<accession>E8N363</accession>
<dbReference type="STRING" id="926569.ANT_08430"/>
<dbReference type="Pfam" id="PF01940">
    <property type="entry name" value="DUF92"/>
    <property type="match status" value="1"/>
</dbReference>
<feature type="transmembrane region" description="Helical" evidence="6">
    <location>
        <begin position="85"/>
        <end position="105"/>
    </location>
</feature>
<proteinExistence type="inferred from homology"/>
<sequence length="290" mass="30739">MLLKLLLGVFFALLITGAAVRMRALSPSGFWAALALGTIIFGLGGLAWAIALLTFFVSSSLLSRLWGKQKRSLEEKFSKGHQRDAWQVLANGGLAGGMALLHAFIPHSPLPWVGFIAALAAANADTWATELGALSPVSPRLITTLRPVERGTSGGISLLGTLAALSGAVLLALVGVLFWNGFILPIPAGVPFVLVDLLGGVPMLPPPGGAGLWFMIFSLSGLAGSLVDSLLGATVQAIYRCPACEKETERHPLHTCGTRTHLLRGWRWMNNDAVNFLCTFSAFVLSILFL</sequence>
<dbReference type="EMBL" id="AP012029">
    <property type="protein sequence ID" value="BAJ62877.1"/>
    <property type="molecule type" value="Genomic_DNA"/>
</dbReference>
<feature type="transmembrane region" description="Helical" evidence="6">
    <location>
        <begin position="156"/>
        <end position="179"/>
    </location>
</feature>
<protein>
    <submittedName>
        <fullName evidence="7">Hypothetical membrane protein</fullName>
    </submittedName>
</protein>
<keyword evidence="5 6" id="KW-0472">Membrane</keyword>
<dbReference type="PANTHER" id="PTHR13353">
    <property type="entry name" value="TRANSMEMBRANE PROTEIN 19"/>
    <property type="match status" value="1"/>
</dbReference>
<comment type="similarity">
    <text evidence="2">Belongs to the TMEM19 family.</text>
</comment>
<evidence type="ECO:0000256" key="1">
    <source>
        <dbReference type="ARBA" id="ARBA00004141"/>
    </source>
</evidence>
<keyword evidence="4 6" id="KW-1133">Transmembrane helix</keyword>
<dbReference type="Proteomes" id="UP000008922">
    <property type="component" value="Chromosome"/>
</dbReference>
<keyword evidence="8" id="KW-1185">Reference proteome</keyword>
<evidence type="ECO:0000313" key="8">
    <source>
        <dbReference type="Proteomes" id="UP000008922"/>
    </source>
</evidence>
<dbReference type="HOGENOM" id="CLU_036918_2_1_0"/>
<feature type="transmembrane region" description="Helical" evidence="6">
    <location>
        <begin position="29"/>
        <end position="62"/>
    </location>
</feature>
<dbReference type="RefSeq" id="WP_013559269.1">
    <property type="nucleotide sequence ID" value="NC_014960.1"/>
</dbReference>
<evidence type="ECO:0000256" key="5">
    <source>
        <dbReference type="ARBA" id="ARBA00023136"/>
    </source>
</evidence>
<name>E8N363_ANATU</name>
<dbReference type="GO" id="GO:0016020">
    <property type="term" value="C:membrane"/>
    <property type="evidence" value="ECO:0007669"/>
    <property type="project" value="UniProtKB-SubCell"/>
</dbReference>
<dbReference type="AlphaFoldDB" id="E8N363"/>
<dbReference type="PANTHER" id="PTHR13353:SF5">
    <property type="entry name" value="TRANSMEMBRANE PROTEIN 19"/>
    <property type="match status" value="1"/>
</dbReference>
<dbReference type="KEGG" id="atm:ANT_08430"/>
<comment type="subcellular location">
    <subcellularLocation>
        <location evidence="1">Membrane</location>
        <topology evidence="1">Multi-pass membrane protein</topology>
    </subcellularLocation>
</comment>
<feature type="transmembrane region" description="Helical" evidence="6">
    <location>
        <begin position="210"/>
        <end position="231"/>
    </location>
</feature>
<dbReference type="InterPro" id="IPR002794">
    <property type="entry name" value="DUF92_TMEM19"/>
</dbReference>
<reference evidence="7 8" key="1">
    <citation type="submission" date="2010-12" db="EMBL/GenBank/DDBJ databases">
        <title>Whole genome sequence of Anaerolinea thermophila UNI-1.</title>
        <authorList>
            <person name="Narita-Yamada S."/>
            <person name="Kishi E."/>
            <person name="Watanabe Y."/>
            <person name="Takasaki K."/>
            <person name="Ankai A."/>
            <person name="Oguchi A."/>
            <person name="Fukui S."/>
            <person name="Takahashi M."/>
            <person name="Yashiro I."/>
            <person name="Hosoyama A."/>
            <person name="Sekiguchi Y."/>
            <person name="Hanada S."/>
            <person name="Fujita N."/>
        </authorList>
    </citation>
    <scope>NUCLEOTIDE SEQUENCE [LARGE SCALE GENOMIC DNA]</scope>
    <source>
        <strain evidence="8">DSM 14523 / JCM 11388 / NBRC 100420 / UNI-1</strain>
    </source>
</reference>
<evidence type="ECO:0000313" key="7">
    <source>
        <dbReference type="EMBL" id="BAJ62877.1"/>
    </source>
</evidence>
<keyword evidence="3 6" id="KW-0812">Transmembrane</keyword>
<dbReference type="OrthoDB" id="9808500at2"/>
<feature type="transmembrane region" description="Helical" evidence="6">
    <location>
        <begin position="186"/>
        <end position="204"/>
    </location>
</feature>
<evidence type="ECO:0000256" key="4">
    <source>
        <dbReference type="ARBA" id="ARBA00022989"/>
    </source>
</evidence>
<gene>
    <name evidence="7" type="ordered locus">ANT_08430</name>
</gene>
<dbReference type="InParanoid" id="E8N363"/>
<feature type="transmembrane region" description="Helical" evidence="6">
    <location>
        <begin position="273"/>
        <end position="289"/>
    </location>
</feature>
<evidence type="ECO:0000256" key="2">
    <source>
        <dbReference type="ARBA" id="ARBA00009012"/>
    </source>
</evidence>
<dbReference type="eggNOG" id="COG1836">
    <property type="taxonomic scope" value="Bacteria"/>
</dbReference>
<evidence type="ECO:0000256" key="3">
    <source>
        <dbReference type="ARBA" id="ARBA00022692"/>
    </source>
</evidence>